<evidence type="ECO:0000313" key="3">
    <source>
        <dbReference type="Proteomes" id="UP000230852"/>
    </source>
</evidence>
<dbReference type="SMART" id="SM00966">
    <property type="entry name" value="SpoVT_AbrB"/>
    <property type="match status" value="1"/>
</dbReference>
<dbReference type="EMBL" id="PFBU01000075">
    <property type="protein sequence ID" value="PIR78002.1"/>
    <property type="molecule type" value="Genomic_DNA"/>
</dbReference>
<dbReference type="SUPFAM" id="SSF89447">
    <property type="entry name" value="AbrB/MazE/MraZ-like"/>
    <property type="match status" value="1"/>
</dbReference>
<evidence type="ECO:0000259" key="1">
    <source>
        <dbReference type="SMART" id="SM00966"/>
    </source>
</evidence>
<organism evidence="2 3">
    <name type="scientific">Candidatus Magasanikbacteria bacterium CG10_big_fil_rev_8_21_14_0_10_36_16</name>
    <dbReference type="NCBI Taxonomy" id="1974645"/>
    <lineage>
        <taxon>Bacteria</taxon>
        <taxon>Candidatus Magasanikiibacteriota</taxon>
    </lineage>
</organism>
<dbReference type="Gene3D" id="2.10.260.10">
    <property type="match status" value="1"/>
</dbReference>
<dbReference type="Pfam" id="PF04014">
    <property type="entry name" value="MazE_antitoxin"/>
    <property type="match status" value="1"/>
</dbReference>
<dbReference type="Proteomes" id="UP000230852">
    <property type="component" value="Unassembled WGS sequence"/>
</dbReference>
<dbReference type="NCBIfam" id="TIGR01439">
    <property type="entry name" value="lp_hng_hel_AbrB"/>
    <property type="match status" value="1"/>
</dbReference>
<protein>
    <recommendedName>
        <fullName evidence="1">SpoVT-AbrB domain-containing protein</fullName>
    </recommendedName>
</protein>
<gene>
    <name evidence="2" type="ORF">COU28_03935</name>
</gene>
<dbReference type="AlphaFoldDB" id="A0A2H0TZJ4"/>
<feature type="domain" description="SpoVT-AbrB" evidence="1">
    <location>
        <begin position="19"/>
        <end position="64"/>
    </location>
</feature>
<evidence type="ECO:0000313" key="2">
    <source>
        <dbReference type="EMBL" id="PIR78002.1"/>
    </source>
</evidence>
<name>A0A2H0TZJ4_9BACT</name>
<dbReference type="GO" id="GO:0003677">
    <property type="term" value="F:DNA binding"/>
    <property type="evidence" value="ECO:0007669"/>
    <property type="project" value="InterPro"/>
</dbReference>
<sequence length="80" mass="9275">MKKSKIEREEIFGYIYGTTLLGERGQIVIPKKLREKLKMKKGDSFVVVEKHGMVALMPTAMMSDFVTEMTRHLEEIKSKK</sequence>
<dbReference type="InterPro" id="IPR007159">
    <property type="entry name" value="SpoVT-AbrB_dom"/>
</dbReference>
<accession>A0A2H0TZJ4</accession>
<proteinExistence type="predicted"/>
<dbReference type="InterPro" id="IPR037914">
    <property type="entry name" value="SpoVT-AbrB_sf"/>
</dbReference>
<reference evidence="3" key="1">
    <citation type="submission" date="2017-09" db="EMBL/GenBank/DDBJ databases">
        <title>Depth-based differentiation of microbial function through sediment-hosted aquifers and enrichment of novel symbionts in the deep terrestrial subsurface.</title>
        <authorList>
            <person name="Probst A.J."/>
            <person name="Ladd B."/>
            <person name="Jarett J.K."/>
            <person name="Geller-Mcgrath D.E."/>
            <person name="Sieber C.M.K."/>
            <person name="Emerson J.B."/>
            <person name="Anantharaman K."/>
            <person name="Thomas B.C."/>
            <person name="Malmstrom R."/>
            <person name="Stieglmeier M."/>
            <person name="Klingl A."/>
            <person name="Woyke T."/>
            <person name="Ryan C.M."/>
            <person name="Banfield J.F."/>
        </authorList>
    </citation>
    <scope>NUCLEOTIDE SEQUENCE [LARGE SCALE GENOMIC DNA]</scope>
</reference>
<comment type="caution">
    <text evidence="2">The sequence shown here is derived from an EMBL/GenBank/DDBJ whole genome shotgun (WGS) entry which is preliminary data.</text>
</comment>